<dbReference type="CDD" id="cd06259">
    <property type="entry name" value="YdcF-like"/>
    <property type="match status" value="1"/>
</dbReference>
<sequence>MKISKNKKIIILAMIVLIAIILVANLGNFLIVNDELHKADAIVVFSGDNGPRTEKGVELLKEGLGDYLILSGGIVYDDVTMAELMKNHAIKLGVPKEKILIDDKASTTHENAEFTKEIIEENNFKSIIVVTSEYHSRRSKLAMEKVLKNTSIDGQQVKVMIAHATEEKFTTKWWTSGNSILILISEYLKLMGYWTKGYI</sequence>
<dbReference type="PANTHER" id="PTHR30336">
    <property type="entry name" value="INNER MEMBRANE PROTEIN, PROBABLE PERMEASE"/>
    <property type="match status" value="1"/>
</dbReference>
<protein>
    <submittedName>
        <fullName evidence="3">Membrane associated protein</fullName>
    </submittedName>
</protein>
<keyword evidence="1" id="KW-0812">Transmembrane</keyword>
<dbReference type="Proteomes" id="UP000095594">
    <property type="component" value="Unassembled WGS sequence"/>
</dbReference>
<dbReference type="RefSeq" id="WP_055266124.1">
    <property type="nucleotide sequence ID" value="NZ_CABIXQ010000012.1"/>
</dbReference>
<dbReference type="GO" id="GO:0043164">
    <property type="term" value="P:Gram-negative-bacterium-type cell wall biogenesis"/>
    <property type="evidence" value="ECO:0007669"/>
    <property type="project" value="TreeGrafter"/>
</dbReference>
<dbReference type="EMBL" id="CYZX01000012">
    <property type="protein sequence ID" value="CUO65492.1"/>
    <property type="molecule type" value="Genomic_DNA"/>
</dbReference>
<proteinExistence type="predicted"/>
<evidence type="ECO:0000256" key="1">
    <source>
        <dbReference type="SAM" id="Phobius"/>
    </source>
</evidence>
<dbReference type="AlphaFoldDB" id="A0A174GS16"/>
<dbReference type="OrthoDB" id="9782395at2"/>
<dbReference type="PANTHER" id="PTHR30336:SF4">
    <property type="entry name" value="ENVELOPE BIOGENESIS FACTOR ELYC"/>
    <property type="match status" value="1"/>
</dbReference>
<organism evidence="3 4">
    <name type="scientific">Clostridium disporicum</name>
    <dbReference type="NCBI Taxonomy" id="84024"/>
    <lineage>
        <taxon>Bacteria</taxon>
        <taxon>Bacillati</taxon>
        <taxon>Bacillota</taxon>
        <taxon>Clostridia</taxon>
        <taxon>Eubacteriales</taxon>
        <taxon>Clostridiaceae</taxon>
        <taxon>Clostridium</taxon>
    </lineage>
</organism>
<dbReference type="GO" id="GO:0005886">
    <property type="term" value="C:plasma membrane"/>
    <property type="evidence" value="ECO:0007669"/>
    <property type="project" value="TreeGrafter"/>
</dbReference>
<keyword evidence="1" id="KW-0472">Membrane</keyword>
<evidence type="ECO:0000313" key="4">
    <source>
        <dbReference type="Proteomes" id="UP000095594"/>
    </source>
</evidence>
<evidence type="ECO:0000313" key="3">
    <source>
        <dbReference type="EMBL" id="CUO65492.1"/>
    </source>
</evidence>
<dbReference type="Gene3D" id="3.40.50.620">
    <property type="entry name" value="HUPs"/>
    <property type="match status" value="1"/>
</dbReference>
<dbReference type="Pfam" id="PF02698">
    <property type="entry name" value="DUF218"/>
    <property type="match status" value="1"/>
</dbReference>
<dbReference type="InterPro" id="IPR003848">
    <property type="entry name" value="DUF218"/>
</dbReference>
<feature type="transmembrane region" description="Helical" evidence="1">
    <location>
        <begin position="9"/>
        <end position="31"/>
    </location>
</feature>
<gene>
    <name evidence="3" type="ORF">ERS852471_01980</name>
</gene>
<feature type="domain" description="DUF218" evidence="2">
    <location>
        <begin position="40"/>
        <end position="188"/>
    </location>
</feature>
<name>A0A174GS16_9CLOT</name>
<accession>A0A174GS16</accession>
<reference evidence="3 4" key="1">
    <citation type="submission" date="2015-09" db="EMBL/GenBank/DDBJ databases">
        <authorList>
            <consortium name="Pathogen Informatics"/>
        </authorList>
    </citation>
    <scope>NUCLEOTIDE SEQUENCE [LARGE SCALE GENOMIC DNA]</scope>
    <source>
        <strain evidence="3 4">2789STDY5834856</strain>
    </source>
</reference>
<dbReference type="GO" id="GO:0000270">
    <property type="term" value="P:peptidoglycan metabolic process"/>
    <property type="evidence" value="ECO:0007669"/>
    <property type="project" value="TreeGrafter"/>
</dbReference>
<dbReference type="InterPro" id="IPR014729">
    <property type="entry name" value="Rossmann-like_a/b/a_fold"/>
</dbReference>
<dbReference type="InterPro" id="IPR051599">
    <property type="entry name" value="Cell_Envelope_Assoc"/>
</dbReference>
<evidence type="ECO:0000259" key="2">
    <source>
        <dbReference type="Pfam" id="PF02698"/>
    </source>
</evidence>
<keyword evidence="1" id="KW-1133">Transmembrane helix</keyword>